<keyword evidence="2" id="KW-1185">Reference proteome</keyword>
<sequence length="96" mass="10618">MKTGKDIAHMIAVAIKEADNSYFFEDYTKQANAVVAALARKGLVIVPVDPTEDMINFTKENLPYGRQKPEDMLKNIYKTMIAAAKGNLKVKAPTDS</sequence>
<proteinExistence type="predicted"/>
<dbReference type="Proteomes" id="UP001597295">
    <property type="component" value="Unassembled WGS sequence"/>
</dbReference>
<protein>
    <submittedName>
        <fullName evidence="1">Uncharacterized protein</fullName>
    </submittedName>
</protein>
<accession>A0ABW5DST3</accession>
<reference evidence="2" key="1">
    <citation type="journal article" date="2019" name="Int. J. Syst. Evol. Microbiol.">
        <title>The Global Catalogue of Microorganisms (GCM) 10K type strain sequencing project: providing services to taxonomists for standard genome sequencing and annotation.</title>
        <authorList>
            <consortium name="The Broad Institute Genomics Platform"/>
            <consortium name="The Broad Institute Genome Sequencing Center for Infectious Disease"/>
            <person name="Wu L."/>
            <person name="Ma J."/>
        </authorList>
    </citation>
    <scope>NUCLEOTIDE SEQUENCE [LARGE SCALE GENOMIC DNA]</scope>
    <source>
        <strain evidence="2">CGMCC 1.19062</strain>
    </source>
</reference>
<evidence type="ECO:0000313" key="1">
    <source>
        <dbReference type="EMBL" id="MFD2264137.1"/>
    </source>
</evidence>
<name>A0ABW5DST3_9PROT</name>
<dbReference type="EMBL" id="JBHUIP010000012">
    <property type="protein sequence ID" value="MFD2264137.1"/>
    <property type="molecule type" value="Genomic_DNA"/>
</dbReference>
<comment type="caution">
    <text evidence="1">The sequence shown here is derived from an EMBL/GenBank/DDBJ whole genome shotgun (WGS) entry which is preliminary data.</text>
</comment>
<dbReference type="RefSeq" id="WP_379877176.1">
    <property type="nucleotide sequence ID" value="NZ_JBHUIP010000012.1"/>
</dbReference>
<evidence type="ECO:0000313" key="2">
    <source>
        <dbReference type="Proteomes" id="UP001597295"/>
    </source>
</evidence>
<gene>
    <name evidence="1" type="ORF">ACFSM5_14645</name>
</gene>
<organism evidence="1 2">
    <name type="scientific">Lacibacterium aquatile</name>
    <dbReference type="NCBI Taxonomy" id="1168082"/>
    <lineage>
        <taxon>Bacteria</taxon>
        <taxon>Pseudomonadati</taxon>
        <taxon>Pseudomonadota</taxon>
        <taxon>Alphaproteobacteria</taxon>
        <taxon>Rhodospirillales</taxon>
        <taxon>Rhodospirillaceae</taxon>
    </lineage>
</organism>